<dbReference type="UCSC" id="F16B4.10">
    <property type="organism name" value="c. elegans"/>
</dbReference>
<feature type="region of interest" description="Disordered" evidence="1">
    <location>
        <begin position="277"/>
        <end position="296"/>
    </location>
</feature>
<keyword evidence="3" id="KW-0675">Receptor</keyword>
<dbReference type="RefSeq" id="NP_503456.2">
    <property type="nucleotide sequence ID" value="NM_071055.2"/>
</dbReference>
<dbReference type="CTD" id="184561"/>
<sequence length="296" mass="33992">MNTSAFVITFIGTVASIVVILGNIFLIFSTRKRRKEIVLFYFRFHIDVLFGLSYFLYSFFILGFTIYGSSFFISNSDLFWLGLPFSNISAARTFIVLIIVMDRLLATYLPIKYHVARPRISNLLFYIPPFIFLIVEDFVIFIICGKNLKHIPDSCTTFPCTLNTCAYNWWTTYKSVIFPVIIFFTIILCIKLMLFSKTLQNSGVTKRANRLALLDAFLIFFFDFVPSFVAHEFPNSPLIAYTTTGPVTAMLKQVGRAIESIIVIEILVRRQSKIEDSRRSKRSTQPIPHIATISKP</sequence>
<dbReference type="AlphaFoldDB" id="O44636"/>
<evidence type="ECO:0000313" key="3">
    <source>
        <dbReference type="EMBL" id="CCD69575.1"/>
    </source>
</evidence>
<evidence type="ECO:0000256" key="1">
    <source>
        <dbReference type="SAM" id="MobiDB-lite"/>
    </source>
</evidence>
<keyword evidence="2" id="KW-1133">Transmembrane helix</keyword>
<feature type="transmembrane region" description="Helical" evidence="2">
    <location>
        <begin position="211"/>
        <end position="230"/>
    </location>
</feature>
<dbReference type="SUPFAM" id="SSF81321">
    <property type="entry name" value="Family A G protein-coupled receptor-like"/>
    <property type="match status" value="1"/>
</dbReference>
<dbReference type="OMA" id="YFRFYID"/>
<dbReference type="PIR" id="T32672">
    <property type="entry name" value="T32672"/>
</dbReference>
<keyword evidence="2" id="KW-0812">Transmembrane</keyword>
<dbReference type="InterPro" id="IPR019420">
    <property type="entry name" value="7TM_GPCR_serpentine_rcpt_Srbc"/>
</dbReference>
<feature type="transmembrane region" description="Helical" evidence="2">
    <location>
        <begin position="6"/>
        <end position="28"/>
    </location>
</feature>
<dbReference type="HOGENOM" id="CLU_059075_1_0_1"/>
<dbReference type="KEGG" id="cel:CELE_F16B4.10"/>
<protein>
    <submittedName>
        <fullName evidence="3">Serpentine Receptor, class BC (Class B-like)</fullName>
    </submittedName>
</protein>
<dbReference type="PaxDb" id="6239-F16B4.10"/>
<dbReference type="EMBL" id="BX284605">
    <property type="protein sequence ID" value="CCD69575.1"/>
    <property type="molecule type" value="Genomic_DNA"/>
</dbReference>
<organism evidence="3 4">
    <name type="scientific">Caenorhabditis elegans</name>
    <dbReference type="NCBI Taxonomy" id="6239"/>
    <lineage>
        <taxon>Eukaryota</taxon>
        <taxon>Metazoa</taxon>
        <taxon>Ecdysozoa</taxon>
        <taxon>Nematoda</taxon>
        <taxon>Chromadorea</taxon>
        <taxon>Rhabditida</taxon>
        <taxon>Rhabditina</taxon>
        <taxon>Rhabditomorpha</taxon>
        <taxon>Rhabditoidea</taxon>
        <taxon>Rhabditidae</taxon>
        <taxon>Peloderinae</taxon>
        <taxon>Caenorhabditis</taxon>
    </lineage>
</organism>
<proteinExistence type="predicted"/>
<dbReference type="PANTHER" id="PTHR10664">
    <property type="entry name" value="SERPENTINE RECEPTOR-C.ELEGANS"/>
    <property type="match status" value="1"/>
</dbReference>
<dbReference type="STRING" id="6239.F16B4.10.1"/>
<keyword evidence="4" id="KW-1185">Reference proteome</keyword>
<dbReference type="Gene3D" id="1.20.1070.10">
    <property type="entry name" value="Rhodopsin 7-helix transmembrane proteins"/>
    <property type="match status" value="1"/>
</dbReference>
<evidence type="ECO:0000256" key="2">
    <source>
        <dbReference type="SAM" id="Phobius"/>
    </source>
</evidence>
<reference evidence="3 4" key="1">
    <citation type="journal article" date="1998" name="Science">
        <title>Genome sequence of the nematode C. elegans: a platform for investigating biology.</title>
        <authorList>
            <consortium name="The C. elegans sequencing consortium"/>
            <person name="Sulson J.E."/>
            <person name="Waterston R."/>
        </authorList>
    </citation>
    <scope>NUCLEOTIDE SEQUENCE [LARGE SCALE GENOMIC DNA]</scope>
    <source>
        <strain evidence="3 4">Bristol N2</strain>
    </source>
</reference>
<name>O44636_CAEEL</name>
<accession>O44636</accession>
<dbReference type="eggNOG" id="ENOG502TFPJ">
    <property type="taxonomic scope" value="Eukaryota"/>
</dbReference>
<evidence type="ECO:0000313" key="5">
    <source>
        <dbReference type="WormBase" id="F16B4.10"/>
    </source>
</evidence>
<keyword evidence="2" id="KW-0472">Membrane</keyword>
<dbReference type="AGR" id="WB:WBGene00017511"/>
<dbReference type="GeneID" id="184561"/>
<dbReference type="InParanoid" id="O44636"/>
<evidence type="ECO:0000313" key="4">
    <source>
        <dbReference type="Proteomes" id="UP000001940"/>
    </source>
</evidence>
<feature type="transmembrane region" description="Helical" evidence="2">
    <location>
        <begin position="176"/>
        <end position="199"/>
    </location>
</feature>
<gene>
    <name evidence="3 5" type="primary">srbc-41</name>
    <name evidence="3" type="ORF">CELE_F16B4.10</name>
    <name evidence="5" type="ORF">F16B4.10</name>
</gene>
<dbReference type="PhylomeDB" id="O44636"/>
<dbReference type="OrthoDB" id="5860115at2759"/>
<dbReference type="Proteomes" id="UP000001940">
    <property type="component" value="Chromosome V"/>
</dbReference>
<dbReference type="WormBase" id="F16B4.10">
    <property type="protein sequence ID" value="CE35277"/>
    <property type="gene ID" value="WBGene00017511"/>
    <property type="gene designation" value="srbc-41"/>
</dbReference>
<dbReference type="SMR" id="O44636"/>
<dbReference type="Pfam" id="PF10316">
    <property type="entry name" value="7TM_GPCR_Srbc"/>
    <property type="match status" value="1"/>
</dbReference>
<feature type="transmembrane region" description="Helical" evidence="2">
    <location>
        <begin position="48"/>
        <end position="73"/>
    </location>
</feature>
<dbReference type="PANTHER" id="PTHR10664:SF35">
    <property type="entry name" value="SERPENTINE RECEPTOR, CLASS BC (CLASS B-LIKE)"/>
    <property type="match status" value="1"/>
</dbReference>
<feature type="transmembrane region" description="Helical" evidence="2">
    <location>
        <begin position="123"/>
        <end position="143"/>
    </location>
</feature>